<feature type="binding site" evidence="6">
    <location>
        <position position="40"/>
    </location>
    <ligand>
        <name>dimethylallyl diphosphate</name>
        <dbReference type="ChEBI" id="CHEBI:57623"/>
    </ligand>
</feature>
<evidence type="ECO:0000256" key="4">
    <source>
        <dbReference type="ARBA" id="ARBA00023014"/>
    </source>
</evidence>
<evidence type="ECO:0000259" key="7">
    <source>
        <dbReference type="PROSITE" id="PS50126"/>
    </source>
</evidence>
<feature type="domain" description="S1 motif" evidence="7">
    <location>
        <begin position="500"/>
        <end position="569"/>
    </location>
</feature>
<evidence type="ECO:0000313" key="11">
    <source>
        <dbReference type="Proteomes" id="UP000484547"/>
    </source>
</evidence>
<dbReference type="EMBL" id="WNBW01000001">
    <property type="protein sequence ID" value="MTU03424.1"/>
    <property type="molecule type" value="Genomic_DNA"/>
</dbReference>
<dbReference type="InterPro" id="IPR003029">
    <property type="entry name" value="S1_domain"/>
</dbReference>
<keyword evidence="6 8" id="KW-0560">Oxidoreductase</keyword>
<dbReference type="GO" id="GO:0003676">
    <property type="term" value="F:nucleic acid binding"/>
    <property type="evidence" value="ECO:0007669"/>
    <property type="project" value="InterPro"/>
</dbReference>
<feature type="binding site" evidence="6">
    <location>
        <position position="123"/>
    </location>
    <ligand>
        <name>isopentenyl diphosphate</name>
        <dbReference type="ChEBI" id="CHEBI:128769"/>
    </ligand>
</feature>
<keyword evidence="10" id="KW-1185">Reference proteome</keyword>
<feature type="binding site" evidence="6">
    <location>
        <position position="123"/>
    </location>
    <ligand>
        <name>dimethylallyl diphosphate</name>
        <dbReference type="ChEBI" id="CHEBI:57623"/>
    </ligand>
</feature>
<dbReference type="CDD" id="cd13944">
    <property type="entry name" value="lytB_ispH"/>
    <property type="match status" value="1"/>
</dbReference>
<dbReference type="Gene3D" id="3.40.50.11270">
    <property type="match status" value="1"/>
</dbReference>
<feature type="binding site" evidence="6">
    <location>
        <position position="40"/>
    </location>
    <ligand>
        <name>isopentenyl diphosphate</name>
        <dbReference type="ChEBI" id="CHEBI:128769"/>
    </ligand>
</feature>
<dbReference type="GO" id="GO:0051745">
    <property type="term" value="F:4-hydroxy-3-methylbut-2-enyl diphosphate reductase activity"/>
    <property type="evidence" value="ECO:0007669"/>
    <property type="project" value="UniProtKB-UniRule"/>
</dbReference>
<keyword evidence="6" id="KW-0414">Isoprene biosynthesis</keyword>
<accession>A0A7X2XEQ5</accession>
<dbReference type="RefSeq" id="WP_155163659.1">
    <property type="nucleotide sequence ID" value="NZ_WNBG01000001.1"/>
</dbReference>
<dbReference type="EC" id="1.17.7.4" evidence="6"/>
<evidence type="ECO:0000313" key="9">
    <source>
        <dbReference type="EMBL" id="MTU03424.1"/>
    </source>
</evidence>
<comment type="catalytic activity">
    <reaction evidence="6">
        <text>isopentenyl diphosphate + 2 oxidized [2Fe-2S]-[ferredoxin] + H2O = (2E)-4-hydroxy-3-methylbut-2-enyl diphosphate + 2 reduced [2Fe-2S]-[ferredoxin] + 2 H(+)</text>
        <dbReference type="Rhea" id="RHEA:24488"/>
        <dbReference type="Rhea" id="RHEA-COMP:10000"/>
        <dbReference type="Rhea" id="RHEA-COMP:10001"/>
        <dbReference type="ChEBI" id="CHEBI:15377"/>
        <dbReference type="ChEBI" id="CHEBI:15378"/>
        <dbReference type="ChEBI" id="CHEBI:33737"/>
        <dbReference type="ChEBI" id="CHEBI:33738"/>
        <dbReference type="ChEBI" id="CHEBI:128753"/>
        <dbReference type="ChEBI" id="CHEBI:128769"/>
        <dbReference type="EC" id="1.17.7.4"/>
    </reaction>
</comment>
<dbReference type="InterPro" id="IPR003451">
    <property type="entry name" value="LytB/IspH"/>
</dbReference>
<feature type="binding site" evidence="6">
    <location>
        <position position="220"/>
    </location>
    <ligand>
        <name>(2E)-4-hydroxy-3-methylbut-2-enyl diphosphate</name>
        <dbReference type="ChEBI" id="CHEBI:128753"/>
    </ligand>
</feature>
<dbReference type="PANTHER" id="PTHR30426">
    <property type="entry name" value="4-HYDROXY-3-METHYLBUT-2-ENYL DIPHOSPHATE REDUCTASE"/>
    <property type="match status" value="1"/>
</dbReference>
<dbReference type="NCBIfam" id="TIGR00216">
    <property type="entry name" value="ispH_lytB"/>
    <property type="match status" value="1"/>
</dbReference>
<evidence type="ECO:0000256" key="5">
    <source>
        <dbReference type="ARBA" id="ARBA00025604"/>
    </source>
</evidence>
<dbReference type="SMART" id="SM00316">
    <property type="entry name" value="S1"/>
    <property type="match status" value="4"/>
</dbReference>
<feature type="binding site" evidence="6">
    <location>
        <position position="123"/>
    </location>
    <ligand>
        <name>(2E)-4-hydroxy-3-methylbut-2-enyl diphosphate</name>
        <dbReference type="ChEBI" id="CHEBI:128753"/>
    </ligand>
</feature>
<feature type="binding site" evidence="6">
    <location>
        <position position="218"/>
    </location>
    <ligand>
        <name>(2E)-4-hydroxy-3-methylbut-2-enyl diphosphate</name>
        <dbReference type="ChEBI" id="CHEBI:128753"/>
    </ligand>
</feature>
<feature type="active site" description="Proton donor" evidence="6">
    <location>
        <position position="125"/>
    </location>
</feature>
<feature type="binding site" evidence="6">
    <location>
        <position position="262"/>
    </location>
    <ligand>
        <name>dimethylallyl diphosphate</name>
        <dbReference type="ChEBI" id="CHEBI:57623"/>
    </ligand>
</feature>
<dbReference type="OrthoDB" id="9804077at2"/>
<feature type="binding site" evidence="6">
    <location>
        <position position="73"/>
    </location>
    <ligand>
        <name>dimethylallyl diphosphate</name>
        <dbReference type="ChEBI" id="CHEBI:57623"/>
    </ligand>
</feature>
<dbReference type="FunFam" id="2.40.50.140:FF:000103">
    <property type="entry name" value="protein RRP5 homolog"/>
    <property type="match status" value="1"/>
</dbReference>
<dbReference type="HAMAP" id="MF_00191">
    <property type="entry name" value="IspH"/>
    <property type="match status" value="1"/>
</dbReference>
<dbReference type="PANTHER" id="PTHR30426:SF0">
    <property type="entry name" value="4-HYDROXY-3-METHYLBUT-2-ENYL DIPHOSPHATE REDUCTASE"/>
    <property type="match status" value="1"/>
</dbReference>
<dbReference type="AlphaFoldDB" id="A0A7X2XEQ5"/>
<dbReference type="GO" id="GO:0016114">
    <property type="term" value="P:terpenoid biosynthetic process"/>
    <property type="evidence" value="ECO:0007669"/>
    <property type="project" value="UniProtKB-UniRule"/>
</dbReference>
<comment type="pathway">
    <text evidence="6">Isoprenoid biosynthesis; dimethylallyl diphosphate biosynthesis; dimethylallyl diphosphate from (2E)-4-hydroxy-3-methylbutenyl diphosphate: step 1/1.</text>
</comment>
<dbReference type="Pfam" id="PF00575">
    <property type="entry name" value="S1"/>
    <property type="match status" value="4"/>
</dbReference>
<dbReference type="Gene3D" id="2.40.50.140">
    <property type="entry name" value="Nucleic acid-binding proteins"/>
    <property type="match status" value="4"/>
</dbReference>
<feature type="binding site" evidence="6">
    <location>
        <position position="190"/>
    </location>
    <ligand>
        <name>[4Fe-4S] cluster</name>
        <dbReference type="ChEBI" id="CHEBI:49883"/>
    </ligand>
</feature>
<feature type="binding site" evidence="6">
    <location>
        <position position="262"/>
    </location>
    <ligand>
        <name>(2E)-4-hydroxy-3-methylbut-2-enyl diphosphate</name>
        <dbReference type="ChEBI" id="CHEBI:128753"/>
    </ligand>
</feature>
<name>A0A7X2XEQ5_9FIRM</name>
<feature type="binding site" evidence="6">
    <location>
        <position position="95"/>
    </location>
    <ligand>
        <name>[4Fe-4S] cluster</name>
        <dbReference type="ChEBI" id="CHEBI:49883"/>
    </ligand>
</feature>
<dbReference type="GO" id="GO:0051539">
    <property type="term" value="F:4 iron, 4 sulfur cluster binding"/>
    <property type="evidence" value="ECO:0007669"/>
    <property type="project" value="UniProtKB-UniRule"/>
</dbReference>
<reference evidence="10 11" key="1">
    <citation type="journal article" date="2019" name="Nat. Med.">
        <title>A library of human gut bacterial isolates paired with longitudinal multiomics data enables mechanistic microbiome research.</title>
        <authorList>
            <person name="Poyet M."/>
            <person name="Groussin M."/>
            <person name="Gibbons S.M."/>
            <person name="Avila-Pacheco J."/>
            <person name="Jiang X."/>
            <person name="Kearney S.M."/>
            <person name="Perrotta A.R."/>
            <person name="Berdy B."/>
            <person name="Zhao S."/>
            <person name="Lieberman T.D."/>
            <person name="Swanson P.K."/>
            <person name="Smith M."/>
            <person name="Roesemann S."/>
            <person name="Alexander J.E."/>
            <person name="Rich S.A."/>
            <person name="Livny J."/>
            <person name="Vlamakis H."/>
            <person name="Clish C."/>
            <person name="Bullock K."/>
            <person name="Deik A."/>
            <person name="Scott J."/>
            <person name="Pierce K.A."/>
            <person name="Xavier R.J."/>
            <person name="Alm E.J."/>
        </authorList>
    </citation>
    <scope>NUCLEOTIDE SEQUENCE [LARGE SCALE GENOMIC DNA]</scope>
    <source>
        <strain evidence="8 11">BIOML-A13</strain>
        <strain evidence="9 10">BIOML-A3</strain>
    </source>
</reference>
<feature type="binding site" evidence="6">
    <location>
        <position position="220"/>
    </location>
    <ligand>
        <name>isopentenyl diphosphate</name>
        <dbReference type="ChEBI" id="CHEBI:128769"/>
    </ligand>
</feature>
<evidence type="ECO:0000256" key="6">
    <source>
        <dbReference type="HAMAP-Rule" id="MF_00191"/>
    </source>
</evidence>
<comment type="function">
    <text evidence="6">Catalyzes the conversion of 1-hydroxy-2-methyl-2-(E)-butenyl 4-diphosphate (HMBPP) into a mixture of isopentenyl diphosphate (IPP) and dimethylallyl diphosphate (DMAPP). Acts in the terminal step of the DOXP/MEP pathway for isoprenoid precursor biosynthesis.</text>
</comment>
<feature type="binding site" evidence="6">
    <location>
        <position position="218"/>
    </location>
    <ligand>
        <name>isopentenyl diphosphate</name>
        <dbReference type="ChEBI" id="CHEBI:128769"/>
    </ligand>
</feature>
<evidence type="ECO:0000313" key="10">
    <source>
        <dbReference type="Proteomes" id="UP000443070"/>
    </source>
</evidence>
<evidence type="ECO:0000256" key="2">
    <source>
        <dbReference type="ARBA" id="ARBA00022723"/>
    </source>
</evidence>
<feature type="binding site" evidence="6">
    <location>
        <position position="12"/>
    </location>
    <ligand>
        <name>[4Fe-4S] cluster</name>
        <dbReference type="ChEBI" id="CHEBI:49883"/>
    </ligand>
</feature>
<evidence type="ECO:0000256" key="1">
    <source>
        <dbReference type="ARBA" id="ARBA00022485"/>
    </source>
</evidence>
<comment type="pathway">
    <text evidence="6">Isoprenoid biosynthesis; isopentenyl diphosphate biosynthesis via DXP pathway; isopentenyl diphosphate from 1-deoxy-D-xylulose 5-phosphate: step 6/6.</text>
</comment>
<feature type="domain" description="S1 motif" evidence="7">
    <location>
        <begin position="383"/>
        <end position="457"/>
    </location>
</feature>
<keyword evidence="4 6" id="KW-0411">Iron-sulfur</keyword>
<dbReference type="SUPFAM" id="SSF50249">
    <property type="entry name" value="Nucleic acid-binding proteins"/>
    <property type="match status" value="4"/>
</dbReference>
<dbReference type="GO" id="GO:0046872">
    <property type="term" value="F:metal ion binding"/>
    <property type="evidence" value="ECO:0007669"/>
    <property type="project" value="UniProtKB-KW"/>
</dbReference>
<feature type="binding site" evidence="6">
    <location>
        <position position="218"/>
    </location>
    <ligand>
        <name>dimethylallyl diphosphate</name>
        <dbReference type="ChEBI" id="CHEBI:57623"/>
    </ligand>
</feature>
<dbReference type="Proteomes" id="UP000443070">
    <property type="component" value="Unassembled WGS sequence"/>
</dbReference>
<dbReference type="GO" id="GO:0019288">
    <property type="term" value="P:isopentenyl diphosphate biosynthetic process, methylerythritol 4-phosphate pathway"/>
    <property type="evidence" value="ECO:0007669"/>
    <property type="project" value="UniProtKB-UniRule"/>
</dbReference>
<protein>
    <recommendedName>
        <fullName evidence="6">4-hydroxy-3-methylbut-2-enyl diphosphate reductase</fullName>
        <shortName evidence="6">HMBPP reductase</shortName>
        <ecNumber evidence="6">1.17.7.4</ecNumber>
    </recommendedName>
</protein>
<comment type="catalytic activity">
    <reaction evidence="6">
        <text>dimethylallyl diphosphate + 2 oxidized [2Fe-2S]-[ferredoxin] + H2O = (2E)-4-hydroxy-3-methylbut-2-enyl diphosphate + 2 reduced [2Fe-2S]-[ferredoxin] + 2 H(+)</text>
        <dbReference type="Rhea" id="RHEA:24825"/>
        <dbReference type="Rhea" id="RHEA-COMP:10000"/>
        <dbReference type="Rhea" id="RHEA-COMP:10001"/>
        <dbReference type="ChEBI" id="CHEBI:15377"/>
        <dbReference type="ChEBI" id="CHEBI:15378"/>
        <dbReference type="ChEBI" id="CHEBI:33737"/>
        <dbReference type="ChEBI" id="CHEBI:33738"/>
        <dbReference type="ChEBI" id="CHEBI:57623"/>
        <dbReference type="ChEBI" id="CHEBI:128753"/>
        <dbReference type="EC" id="1.17.7.4"/>
    </reaction>
</comment>
<feature type="domain" description="S1 motif" evidence="7">
    <location>
        <begin position="586"/>
        <end position="655"/>
    </location>
</feature>
<dbReference type="Pfam" id="PF02401">
    <property type="entry name" value="LYTB"/>
    <property type="match status" value="1"/>
</dbReference>
<dbReference type="PRINTS" id="PR00681">
    <property type="entry name" value="RIBOSOMALS1"/>
</dbReference>
<dbReference type="GO" id="GO:0050992">
    <property type="term" value="P:dimethylallyl diphosphate biosynthetic process"/>
    <property type="evidence" value="ECO:0007669"/>
    <property type="project" value="UniProtKB-UniRule"/>
</dbReference>
<comment type="function">
    <text evidence="5">Binds mRNA; thus facilitating recognition of the initiation point. It is needed to translate mRNA with a short Shine-Dalgarno (SD) purine-rich sequence.</text>
</comment>
<dbReference type="UniPathway" id="UPA00059">
    <property type="reaction ID" value="UER00105"/>
</dbReference>
<dbReference type="InterPro" id="IPR035104">
    <property type="entry name" value="Ribosomal_protein_S1-like"/>
</dbReference>
<dbReference type="CDD" id="cd05687">
    <property type="entry name" value="S1_RPS1_repeat_ec1_hs1"/>
    <property type="match status" value="1"/>
</dbReference>
<keyword evidence="3 6" id="KW-0408">Iron</keyword>
<feature type="binding site" evidence="6">
    <location>
        <position position="73"/>
    </location>
    <ligand>
        <name>(2E)-4-hydroxy-3-methylbut-2-enyl diphosphate</name>
        <dbReference type="ChEBI" id="CHEBI:128753"/>
    </ligand>
</feature>
<dbReference type="EMBL" id="WNBM01000001">
    <property type="protein sequence ID" value="MTT75292.1"/>
    <property type="molecule type" value="Genomic_DNA"/>
</dbReference>
<feature type="binding site" evidence="6">
    <location>
        <position position="220"/>
    </location>
    <ligand>
        <name>dimethylallyl diphosphate</name>
        <dbReference type="ChEBI" id="CHEBI:57623"/>
    </ligand>
</feature>
<organism evidence="8 11">
    <name type="scientific">Phascolarctobacterium faecium</name>
    <dbReference type="NCBI Taxonomy" id="33025"/>
    <lineage>
        <taxon>Bacteria</taxon>
        <taxon>Bacillati</taxon>
        <taxon>Bacillota</taxon>
        <taxon>Negativicutes</taxon>
        <taxon>Acidaminococcales</taxon>
        <taxon>Acidaminococcaceae</taxon>
        <taxon>Phascolarctobacterium</taxon>
    </lineage>
</organism>
<feature type="binding site" evidence="6">
    <location>
        <position position="161"/>
    </location>
    <ligand>
        <name>(2E)-4-hydroxy-3-methylbut-2-enyl diphosphate</name>
        <dbReference type="ChEBI" id="CHEBI:128753"/>
    </ligand>
</feature>
<dbReference type="InterPro" id="IPR012340">
    <property type="entry name" value="NA-bd_OB-fold"/>
</dbReference>
<keyword evidence="1 6" id="KW-0004">4Fe-4S</keyword>
<comment type="similarity">
    <text evidence="6">Belongs to the IspH family.</text>
</comment>
<dbReference type="CDD" id="cd04465">
    <property type="entry name" value="S1_RPS1_repeat_ec2_hs2"/>
    <property type="match status" value="1"/>
</dbReference>
<dbReference type="UniPathway" id="UPA00056">
    <property type="reaction ID" value="UER00097"/>
</dbReference>
<dbReference type="PROSITE" id="PS50126">
    <property type="entry name" value="S1"/>
    <property type="match status" value="4"/>
</dbReference>
<comment type="caution">
    <text evidence="6">Lacks conserved residue(s) required for the propagation of feature annotation.</text>
</comment>
<feature type="binding site" evidence="6">
    <location>
        <position position="262"/>
    </location>
    <ligand>
        <name>isopentenyl diphosphate</name>
        <dbReference type="ChEBI" id="CHEBI:128769"/>
    </ligand>
</feature>
<keyword evidence="2 6" id="KW-0479">Metal-binding</keyword>
<evidence type="ECO:0000313" key="8">
    <source>
        <dbReference type="EMBL" id="MTT75292.1"/>
    </source>
</evidence>
<dbReference type="Gene3D" id="3.40.1010.20">
    <property type="entry name" value="4-hydroxy-3-methylbut-2-enyl diphosphate reductase, catalytic domain"/>
    <property type="match status" value="2"/>
</dbReference>
<feature type="domain" description="S1 motif" evidence="7">
    <location>
        <begin position="297"/>
        <end position="366"/>
    </location>
</feature>
<comment type="cofactor">
    <cofactor evidence="6">
        <name>[4Fe-4S] cluster</name>
        <dbReference type="ChEBI" id="CHEBI:49883"/>
    </cofactor>
    <text evidence="6">Binds 1 [4Fe-4S] cluster per subunit.</text>
</comment>
<proteinExistence type="inferred from homology"/>
<feature type="binding site" evidence="6">
    <location>
        <position position="73"/>
    </location>
    <ligand>
        <name>isopentenyl diphosphate</name>
        <dbReference type="ChEBI" id="CHEBI:128769"/>
    </ligand>
</feature>
<evidence type="ECO:0000256" key="3">
    <source>
        <dbReference type="ARBA" id="ARBA00023004"/>
    </source>
</evidence>
<dbReference type="Proteomes" id="UP000484547">
    <property type="component" value="Unassembled WGS sequence"/>
</dbReference>
<sequence>MKIRIAEYCGFCYGVKRAVDMAYKLAEANESSGTLGPLIHNPQLIEDLNTKGVPCRESLDEFQAGETVVFRSHGVGPDVYEAAHAKNLTILDATCPNVKAAQKKGQALAEAGYLPVIIGEKNHPEVKSIVQWAGKHAIVIECIKDIGNVPLADKYGVLIQTTFELAKFEEILAALQKERSGEYKIEKTICLATSQRQKAALKLADEVDAFVVIGGRNSANTRHLYELVAEHCKRAYHIETASELNEEMFKNCQNIGITAGASTPDRIIKEAIRVMENMESFESMLEQSLEDAHVYPGKIVKATVIQIGKDEVYVDFGYMKEGAIAFSQWSNEAPEILAQTIKIGDEVEAKVIPGTSKDDFIRLSKIKAEQDAAWNYVADLAEGEKRRATVKVLRIIKNKMKNIVGLAVAVEGVEGFMPASHVELRRVEDFSDYIGKELEAEVIEVDTAKKRLVVSRRDLLRSEKEAKAQAWRDAKEARIQAAKEARTAAEEAAYASVEEGQTVTGKVVRIADFGLFVEVGQGLVGLVHNTELSWDRNVKAEDAAKVDDEVTVLVKKIDRENRRVALSIKATQEDPWLTEAAAFKEGMVIEGTVERFLPFGAIVKLADKVEGLVHVSEIAETRVEKPEDILEIGQNVKVKVIKVDLKHKKIGLSIVKAVKEAEKAEYSSFINDKPELTLDLKEQLEGLNN</sequence>
<feature type="binding site" evidence="6">
    <location>
        <position position="40"/>
    </location>
    <ligand>
        <name>(2E)-4-hydroxy-3-methylbut-2-enyl diphosphate</name>
        <dbReference type="ChEBI" id="CHEBI:128753"/>
    </ligand>
</feature>
<gene>
    <name evidence="6 8" type="primary">ispH</name>
    <name evidence="8" type="ORF">GMD11_03275</name>
    <name evidence="9" type="ORF">GMD18_03275</name>
</gene>
<comment type="caution">
    <text evidence="8">The sequence shown here is derived from an EMBL/GenBank/DDBJ whole genome shotgun (WGS) entry which is preliminary data.</text>
</comment>